<dbReference type="InterPro" id="IPR036291">
    <property type="entry name" value="NAD(P)-bd_dom_sf"/>
</dbReference>
<evidence type="ECO:0000259" key="8">
    <source>
        <dbReference type="Pfam" id="PF00479"/>
    </source>
</evidence>
<dbReference type="Pfam" id="PF02781">
    <property type="entry name" value="G6PD_C"/>
    <property type="match status" value="1"/>
</dbReference>
<keyword evidence="6 7" id="KW-0119">Carbohydrate metabolism</keyword>
<comment type="caution">
    <text evidence="7">Lacks conserved residue(s) required for the propagation of feature annotation.</text>
</comment>
<feature type="active site" description="Proton acceptor" evidence="7">
    <location>
        <position position="254"/>
    </location>
</feature>
<feature type="domain" description="Glucose-6-phosphate dehydrogenase C-terminal" evidence="9">
    <location>
        <begin position="203"/>
        <end position="500"/>
    </location>
</feature>
<feature type="binding site" evidence="7">
    <location>
        <position position="230"/>
    </location>
    <ligand>
        <name>substrate</name>
    </ligand>
</feature>
<dbReference type="Proteomes" id="UP000291078">
    <property type="component" value="Unassembled WGS sequence"/>
</dbReference>
<keyword evidence="11" id="KW-1185">Reference proteome</keyword>
<dbReference type="HAMAP" id="MF_00966">
    <property type="entry name" value="G6PD"/>
    <property type="match status" value="1"/>
</dbReference>
<dbReference type="Gene3D" id="3.30.360.10">
    <property type="entry name" value="Dihydrodipicolinate Reductase, domain 2"/>
    <property type="match status" value="1"/>
</dbReference>
<dbReference type="SUPFAM" id="SSF51735">
    <property type="entry name" value="NAD(P)-binding Rossmann-fold domains"/>
    <property type="match status" value="1"/>
</dbReference>
<sequence length="503" mass="56647">MRRPAGLIVSGAIPRKEPRVSMPDFDMVLFGGTGDLARRKLLPALFDAHRCGVLHPSARILATGSHPQTTEQYKATLEETVRPGLEHAPPDAWATFLDRICYVQADARQPAHFDALAEKVLARKPEVVVCYLATAPHIFVPICEQLARTGLNTPNVRVVLEKPLGHDLDSSEAINSAVAKFFAEDQIYRIDHYLGKESVQNLMAIRFGNALFEPLWRREWVQDVQITIAEELGVEKRGDFYDQTGALRDMVQNHLLQMLCMVAMEPPASLSEDAIRDEKIKILKALKPIQPQDVAEKTVRGQYRAGAIGGKPVVGYVEEQGIAPDSRTETFVAVKAEIANWRWEGVPFYLRTGKRMQSRVAEIVVHFRDVPHAIFPKPLGLSPQNRLVIRLQPEESIKLYFLVKQPGDTLELTQTSLDLDFATSFKKRRAGAYERLLLDVIRGRLGLFVRRDEQVQAWRWVEPIIDTWEQSSVPPKPYTAGTWGPAASSALMSRDDALWHEEV</sequence>
<evidence type="ECO:0000256" key="6">
    <source>
        <dbReference type="ARBA" id="ARBA00023277"/>
    </source>
</evidence>
<dbReference type="SUPFAM" id="SSF55347">
    <property type="entry name" value="Glyceraldehyde-3-phosphate dehydrogenase-like, C-terminal domain"/>
    <property type="match status" value="1"/>
</dbReference>
<dbReference type="PRINTS" id="PR00079">
    <property type="entry name" value="G6PDHDRGNASE"/>
</dbReference>
<dbReference type="GO" id="GO:0050661">
    <property type="term" value="F:NADP binding"/>
    <property type="evidence" value="ECO:0007669"/>
    <property type="project" value="UniProtKB-UniRule"/>
</dbReference>
<protein>
    <recommendedName>
        <fullName evidence="7">Glucose-6-phosphate 1-dehydrogenase</fullName>
        <shortName evidence="7">G6PD</shortName>
        <ecNumber evidence="7">1.1.1.49</ecNumber>
    </recommendedName>
</protein>
<feature type="domain" description="Glucose-6-phosphate dehydrogenase NAD-binding" evidence="8">
    <location>
        <begin position="28"/>
        <end position="201"/>
    </location>
</feature>
<feature type="binding site" evidence="7">
    <location>
        <position position="192"/>
    </location>
    <ligand>
        <name>substrate</name>
    </ligand>
</feature>
<comment type="similarity">
    <text evidence="2 7">Belongs to the glucose-6-phosphate dehydrogenase family.</text>
</comment>
<dbReference type="GO" id="GO:0009051">
    <property type="term" value="P:pentose-phosphate shunt, oxidative branch"/>
    <property type="evidence" value="ECO:0007669"/>
    <property type="project" value="TreeGrafter"/>
</dbReference>
<keyword evidence="5 7" id="KW-0560">Oxidoreductase</keyword>
<dbReference type="PIRSF" id="PIRSF000110">
    <property type="entry name" value="G6PD"/>
    <property type="match status" value="1"/>
</dbReference>
<evidence type="ECO:0000313" key="10">
    <source>
        <dbReference type="EMBL" id="RZT31790.1"/>
    </source>
</evidence>
<dbReference type="NCBIfam" id="TIGR00871">
    <property type="entry name" value="zwf"/>
    <property type="match status" value="1"/>
</dbReference>
<feature type="binding site" evidence="7">
    <location>
        <position position="65"/>
    </location>
    <ligand>
        <name>NADP(+)</name>
        <dbReference type="ChEBI" id="CHEBI:58349"/>
    </ligand>
</feature>
<feature type="binding site" evidence="7">
    <location>
        <position position="196"/>
    </location>
    <ligand>
        <name>substrate</name>
    </ligand>
</feature>
<name>A0A4Q7RHV6_9BURK</name>
<evidence type="ECO:0000259" key="9">
    <source>
        <dbReference type="Pfam" id="PF02781"/>
    </source>
</evidence>
<comment type="catalytic activity">
    <reaction evidence="7">
        <text>D-glucose 6-phosphate + NADP(+) = 6-phospho-D-glucono-1,5-lactone + NADPH + H(+)</text>
        <dbReference type="Rhea" id="RHEA:15841"/>
        <dbReference type="ChEBI" id="CHEBI:15378"/>
        <dbReference type="ChEBI" id="CHEBI:57783"/>
        <dbReference type="ChEBI" id="CHEBI:57955"/>
        <dbReference type="ChEBI" id="CHEBI:58349"/>
        <dbReference type="ChEBI" id="CHEBI:61548"/>
        <dbReference type="EC" id="1.1.1.49"/>
    </reaction>
</comment>
<feature type="binding site" evidence="7">
    <location>
        <position position="354"/>
    </location>
    <ligand>
        <name>substrate</name>
    </ligand>
</feature>
<evidence type="ECO:0000256" key="7">
    <source>
        <dbReference type="HAMAP-Rule" id="MF_00966"/>
    </source>
</evidence>
<dbReference type="Pfam" id="PF00479">
    <property type="entry name" value="G6PD_N"/>
    <property type="match status" value="1"/>
</dbReference>
<evidence type="ECO:0000256" key="4">
    <source>
        <dbReference type="ARBA" id="ARBA00022857"/>
    </source>
</evidence>
<dbReference type="PANTHER" id="PTHR23429:SF0">
    <property type="entry name" value="GLUCOSE-6-PHOSPHATE 1-DEHYDROGENASE"/>
    <property type="match status" value="1"/>
</dbReference>
<evidence type="ECO:0000256" key="2">
    <source>
        <dbReference type="ARBA" id="ARBA00009975"/>
    </source>
</evidence>
<feature type="binding site" evidence="7">
    <location>
        <position position="249"/>
    </location>
    <ligand>
        <name>substrate</name>
    </ligand>
</feature>
<dbReference type="InterPro" id="IPR022675">
    <property type="entry name" value="G6P_DH_C"/>
</dbReference>
<feature type="binding site" evidence="7">
    <location>
        <begin position="31"/>
        <end position="38"/>
    </location>
    <ligand>
        <name>NADP(+)</name>
        <dbReference type="ChEBI" id="CHEBI:58349"/>
    </ligand>
</feature>
<dbReference type="UniPathway" id="UPA00115">
    <property type="reaction ID" value="UER00408"/>
</dbReference>
<comment type="pathway">
    <text evidence="1 7">Carbohydrate degradation; pentose phosphate pathway; D-ribulose 5-phosphate from D-glucose 6-phosphate (oxidative stage): step 1/3.</text>
</comment>
<dbReference type="GO" id="GO:0005829">
    <property type="term" value="C:cytosol"/>
    <property type="evidence" value="ECO:0007669"/>
    <property type="project" value="TreeGrafter"/>
</dbReference>
<dbReference type="NCBIfam" id="NF009492">
    <property type="entry name" value="PRK12853.1-3"/>
    <property type="match status" value="1"/>
</dbReference>
<keyword evidence="3 7" id="KW-0313">Glucose metabolism</keyword>
<dbReference type="GO" id="GO:0004345">
    <property type="term" value="F:glucose-6-phosphate dehydrogenase activity"/>
    <property type="evidence" value="ECO:0007669"/>
    <property type="project" value="UniProtKB-UniRule"/>
</dbReference>
<accession>A0A4Q7RHV6</accession>
<dbReference type="GO" id="GO:0006006">
    <property type="term" value="P:glucose metabolic process"/>
    <property type="evidence" value="ECO:0007669"/>
    <property type="project" value="UniProtKB-KW"/>
</dbReference>
<dbReference type="EMBL" id="SGXM01000008">
    <property type="protein sequence ID" value="RZT31790.1"/>
    <property type="molecule type" value="Genomic_DNA"/>
</dbReference>
<comment type="caution">
    <text evidence="10">The sequence shown here is derived from an EMBL/GenBank/DDBJ whole genome shotgun (WGS) entry which is preliminary data.</text>
</comment>
<keyword evidence="4 7" id="KW-0521">NADP</keyword>
<reference evidence="10 11" key="1">
    <citation type="journal article" date="2015" name="Stand. Genomic Sci.">
        <title>Genomic Encyclopedia of Bacterial and Archaeal Type Strains, Phase III: the genomes of soil and plant-associated and newly described type strains.</title>
        <authorList>
            <person name="Whitman W.B."/>
            <person name="Woyke T."/>
            <person name="Klenk H.P."/>
            <person name="Zhou Y."/>
            <person name="Lilburn T.G."/>
            <person name="Beck B.J."/>
            <person name="De Vos P."/>
            <person name="Vandamme P."/>
            <person name="Eisen J.A."/>
            <person name="Garrity G."/>
            <person name="Hugenholtz P."/>
            <person name="Kyrpides N.C."/>
        </authorList>
    </citation>
    <scope>NUCLEOTIDE SEQUENCE [LARGE SCALE GENOMIC DNA]</scope>
    <source>
        <strain evidence="10 11">ASC-9842</strain>
    </source>
</reference>
<evidence type="ECO:0000256" key="5">
    <source>
        <dbReference type="ARBA" id="ARBA00023002"/>
    </source>
</evidence>
<evidence type="ECO:0000256" key="1">
    <source>
        <dbReference type="ARBA" id="ARBA00004937"/>
    </source>
</evidence>
<dbReference type="EC" id="1.1.1.49" evidence="7"/>
<gene>
    <name evidence="7" type="primary">zwf</name>
    <name evidence="10" type="ORF">EV147_4289</name>
</gene>
<dbReference type="InterPro" id="IPR022674">
    <property type="entry name" value="G6P_DH_NAD-bd"/>
</dbReference>
<organism evidence="10 11">
    <name type="scientific">Cupriavidus agavae</name>
    <dbReference type="NCBI Taxonomy" id="1001822"/>
    <lineage>
        <taxon>Bacteria</taxon>
        <taxon>Pseudomonadati</taxon>
        <taxon>Pseudomonadota</taxon>
        <taxon>Betaproteobacteria</taxon>
        <taxon>Burkholderiales</taxon>
        <taxon>Burkholderiaceae</taxon>
        <taxon>Cupriavidus</taxon>
    </lineage>
</organism>
<evidence type="ECO:0000313" key="11">
    <source>
        <dbReference type="Proteomes" id="UP000291078"/>
    </source>
</evidence>
<dbReference type="PANTHER" id="PTHR23429">
    <property type="entry name" value="GLUCOSE-6-PHOSPHATE 1-DEHYDROGENASE G6PD"/>
    <property type="match status" value="1"/>
</dbReference>
<feature type="binding site" evidence="7">
    <location>
        <position position="162"/>
    </location>
    <ligand>
        <name>NADP(+)</name>
        <dbReference type="ChEBI" id="CHEBI:58349"/>
    </ligand>
</feature>
<dbReference type="InterPro" id="IPR001282">
    <property type="entry name" value="G6P_DH"/>
</dbReference>
<dbReference type="InterPro" id="IPR019796">
    <property type="entry name" value="G6P_DH_AS"/>
</dbReference>
<evidence type="ECO:0000256" key="3">
    <source>
        <dbReference type="ARBA" id="ARBA00022526"/>
    </source>
</evidence>
<dbReference type="AlphaFoldDB" id="A0A4Q7RHV6"/>
<proteinExistence type="inferred from homology"/>
<dbReference type="PROSITE" id="PS00069">
    <property type="entry name" value="G6P_DEHYDROGENASE"/>
    <property type="match status" value="1"/>
</dbReference>
<comment type="function">
    <text evidence="7">Catalyzes the oxidation of glucose 6-phosphate to 6-phosphogluconolactone.</text>
</comment>
<dbReference type="Gene3D" id="3.40.50.720">
    <property type="entry name" value="NAD(P)-binding Rossmann-like Domain"/>
    <property type="match status" value="1"/>
</dbReference>